<dbReference type="EMBL" id="CAJPIZ010010282">
    <property type="protein sequence ID" value="CAG2112427.1"/>
    <property type="molecule type" value="Genomic_DNA"/>
</dbReference>
<feature type="region of interest" description="Disordered" evidence="6">
    <location>
        <begin position="720"/>
        <end position="780"/>
    </location>
</feature>
<sequence length="1057" mass="119792">MDWAAVLTDVWVTYRWPRLSFTNDMDWRTPAMLTSASGHTLTYSEIRFKCDECSQTYGTDRQLKRHQMCRHGVRQSNSRDREPRDRQYDKGSHLAAHIRDKLGYRCPYDRCARRFESYGLLQGHRLRAHCPYRCDYEPCDRRYSTNDALRGHQQSCCYRLDARRTLSTSSSHRSTEKTYRCDVCPQRFSKRALLDAHICWPQKRRSGHSVTPDGRRFEDRESERARNRSVSTTTDAGDQTPTNVSHKLVDPSVALNTAHNNSQTSDSIELNNKYVKHTSDAKPRTSSDRSRRRCCVNCGTTDAQMCRTNDVEEYVCKSCDLNNRSHNKSQKTFKCNEEDCGFYRFGCTKANEPELISHNNYCIKNRITTDQSVPKAMATLCSFKCDYKDCCGMFATEEIMKKHKKAVHQMPDQLSLTQELPAVSIDNTVSKVLSNASSDRTIAEAIPNLNLIVNASNGGVSADEDNSSRLWDTLVRVVSQPPAITVTLTDSDMSDVIPDTIPALDTSATSAGDKSPTGPLVPPPLPPPSFMTAPLVSPFSVLSDMSSISSTDTHQRYRIPSLTYEEIVNQSYDRLKCDYENCGKSFFTQSRLNLHIRLRHAIKDNTQFGEPIGRSSHVRHQSLSAALDDRQQMQVITTTEPSLATTSTTFNPDSQSLDNKRHNDSDSDIELIGRVPAPKRPARNRSPVDIKPSLIDSIPLVPEIVNRSLIDIKPVINTSPPESSTVHNSPLVTTTTGAGNERSHELGLDIHRCPESNTSNKETLVPSTTTTTVISSGPTVASSEKPYKCDKCGQSYGRDRELKQHRELRHGVREPYRCHQRDRRYDKESQLTAHMRDNRSARVRRYRCPYPQCDRRFKSPRLLEEHRLRAHCPYRCDYKPCDRRCDTSISLRAHRQSCRYRPEKPQRTFKCNEEDCGENFNAKADLIRHKRTHRFGRETSCSSSPSMSSNTPHLHYMTAKPDVVGCGHIGHMEWYAKHIGHVSGVTNALGGDVTVTQFGHHRANISELVEINIMRVRLNVTGKLFGKHICGTRDSEMACQVVKCPPEGRFAGSVNTL</sequence>
<keyword evidence="1" id="KW-0479">Metal-binding</keyword>
<feature type="domain" description="C2H2-type" evidence="8">
    <location>
        <begin position="575"/>
        <end position="605"/>
    </location>
</feature>
<accession>A0A7R9Q5L7</accession>
<keyword evidence="10" id="KW-1185">Reference proteome</keyword>
<dbReference type="InterPro" id="IPR036236">
    <property type="entry name" value="Znf_C2H2_sf"/>
</dbReference>
<dbReference type="GO" id="GO:0000981">
    <property type="term" value="F:DNA-binding transcription factor activity, RNA polymerase II-specific"/>
    <property type="evidence" value="ECO:0007669"/>
    <property type="project" value="TreeGrafter"/>
</dbReference>
<evidence type="ECO:0000256" key="3">
    <source>
        <dbReference type="ARBA" id="ARBA00022771"/>
    </source>
</evidence>
<feature type="domain" description="C2H2-type" evidence="8">
    <location>
        <begin position="104"/>
        <end position="134"/>
    </location>
</feature>
<feature type="region of interest" description="Disordered" evidence="6">
    <location>
        <begin position="257"/>
        <end position="289"/>
    </location>
</feature>
<feature type="region of interest" description="Disordered" evidence="6">
    <location>
        <begin position="68"/>
        <end position="91"/>
    </location>
</feature>
<evidence type="ECO:0000259" key="7">
    <source>
        <dbReference type="PROSITE" id="PS50114"/>
    </source>
</evidence>
<dbReference type="PANTHER" id="PTHR19818">
    <property type="entry name" value="ZINC FINGER PROTEIN ZIC AND GLI"/>
    <property type="match status" value="1"/>
</dbReference>
<feature type="compositionally biased region" description="Polar residues" evidence="6">
    <location>
        <begin position="257"/>
        <end position="270"/>
    </location>
</feature>
<feature type="compositionally biased region" description="Basic and acidic residues" evidence="6">
    <location>
        <begin position="77"/>
        <end position="91"/>
    </location>
</feature>
<dbReference type="GO" id="GO:0005634">
    <property type="term" value="C:nucleus"/>
    <property type="evidence" value="ECO:0007669"/>
    <property type="project" value="UniProtKB-ARBA"/>
</dbReference>
<dbReference type="InterPro" id="IPR050329">
    <property type="entry name" value="GLI_C2H2-zinc-finger"/>
</dbReference>
<feature type="domain" description="C2H2-type" evidence="8">
    <location>
        <begin position="383"/>
        <end position="413"/>
    </location>
</feature>
<feature type="domain" description="C2H2-type" evidence="8">
    <location>
        <begin position="874"/>
        <end position="905"/>
    </location>
</feature>
<dbReference type="Proteomes" id="UP000759131">
    <property type="component" value="Unassembled WGS sequence"/>
</dbReference>
<dbReference type="SMART" id="SM00355">
    <property type="entry name" value="ZnF_C2H2"/>
    <property type="match status" value="10"/>
</dbReference>
<dbReference type="Gene3D" id="3.30.160.60">
    <property type="entry name" value="Classic Zinc Finger"/>
    <property type="match status" value="5"/>
</dbReference>
<dbReference type="InterPro" id="IPR013087">
    <property type="entry name" value="Znf_C2H2_type"/>
</dbReference>
<feature type="compositionally biased region" description="Low complexity" evidence="6">
    <location>
        <begin position="638"/>
        <end position="649"/>
    </location>
</feature>
<evidence type="ECO:0000259" key="8">
    <source>
        <dbReference type="PROSITE" id="PS50157"/>
    </source>
</evidence>
<proteinExistence type="predicted"/>
<feature type="compositionally biased region" description="Polar residues" evidence="6">
    <location>
        <begin position="720"/>
        <end position="738"/>
    </location>
</feature>
<dbReference type="Pfam" id="PF00096">
    <property type="entry name" value="zf-C2H2"/>
    <property type="match status" value="3"/>
</dbReference>
<feature type="region of interest" description="Disordered" evidence="6">
    <location>
        <begin position="638"/>
        <end position="667"/>
    </location>
</feature>
<dbReference type="AlphaFoldDB" id="A0A7R9Q5L7"/>
<feature type="domain" description="GATA-type" evidence="7">
    <location>
        <begin position="289"/>
        <end position="330"/>
    </location>
</feature>
<feature type="compositionally biased region" description="Basic and acidic residues" evidence="6">
    <location>
        <begin position="741"/>
        <end position="754"/>
    </location>
</feature>
<feature type="domain" description="C2H2-type" evidence="8">
    <location>
        <begin position="48"/>
        <end position="76"/>
    </location>
</feature>
<dbReference type="GO" id="GO:0008270">
    <property type="term" value="F:zinc ion binding"/>
    <property type="evidence" value="ECO:0007669"/>
    <property type="project" value="UniProtKB-KW"/>
</dbReference>
<dbReference type="EMBL" id="OC864857">
    <property type="protein sequence ID" value="CAD7631997.1"/>
    <property type="molecule type" value="Genomic_DNA"/>
</dbReference>
<reference evidence="9" key="1">
    <citation type="submission" date="2020-11" db="EMBL/GenBank/DDBJ databases">
        <authorList>
            <person name="Tran Van P."/>
        </authorList>
    </citation>
    <scope>NUCLEOTIDE SEQUENCE</scope>
</reference>
<dbReference type="OrthoDB" id="8922241at2759"/>
<dbReference type="SUPFAM" id="SSF57667">
    <property type="entry name" value="beta-beta-alpha zinc fingers"/>
    <property type="match status" value="2"/>
</dbReference>
<evidence type="ECO:0000313" key="10">
    <source>
        <dbReference type="Proteomes" id="UP000759131"/>
    </source>
</evidence>
<feature type="region of interest" description="Disordered" evidence="6">
    <location>
        <begin position="204"/>
        <end position="245"/>
    </location>
</feature>
<dbReference type="InterPro" id="IPR000679">
    <property type="entry name" value="Znf_GATA"/>
</dbReference>
<feature type="compositionally biased region" description="Basic and acidic residues" evidence="6">
    <location>
        <begin position="277"/>
        <end position="289"/>
    </location>
</feature>
<evidence type="ECO:0000313" key="9">
    <source>
        <dbReference type="EMBL" id="CAD7631997.1"/>
    </source>
</evidence>
<keyword evidence="4" id="KW-0862">Zinc</keyword>
<dbReference type="GO" id="GO:0000978">
    <property type="term" value="F:RNA polymerase II cis-regulatory region sequence-specific DNA binding"/>
    <property type="evidence" value="ECO:0007669"/>
    <property type="project" value="TreeGrafter"/>
</dbReference>
<evidence type="ECO:0000256" key="2">
    <source>
        <dbReference type="ARBA" id="ARBA00022737"/>
    </source>
</evidence>
<evidence type="ECO:0000256" key="4">
    <source>
        <dbReference type="ARBA" id="ARBA00022833"/>
    </source>
</evidence>
<dbReference type="PROSITE" id="PS00028">
    <property type="entry name" value="ZINC_FINGER_C2H2_1"/>
    <property type="match status" value="7"/>
</dbReference>
<name>A0A7R9Q5L7_9ACAR</name>
<protein>
    <submittedName>
        <fullName evidence="9">Uncharacterized protein</fullName>
    </submittedName>
</protein>
<keyword evidence="3 5" id="KW-0863">Zinc-finger</keyword>
<evidence type="ECO:0000256" key="1">
    <source>
        <dbReference type="ARBA" id="ARBA00022723"/>
    </source>
</evidence>
<keyword evidence="2" id="KW-0677">Repeat</keyword>
<feature type="compositionally biased region" description="Low complexity" evidence="6">
    <location>
        <begin position="763"/>
        <end position="780"/>
    </location>
</feature>
<organism evidence="9">
    <name type="scientific">Medioppia subpectinata</name>
    <dbReference type="NCBI Taxonomy" id="1979941"/>
    <lineage>
        <taxon>Eukaryota</taxon>
        <taxon>Metazoa</taxon>
        <taxon>Ecdysozoa</taxon>
        <taxon>Arthropoda</taxon>
        <taxon>Chelicerata</taxon>
        <taxon>Arachnida</taxon>
        <taxon>Acari</taxon>
        <taxon>Acariformes</taxon>
        <taxon>Sarcoptiformes</taxon>
        <taxon>Oribatida</taxon>
        <taxon>Brachypylina</taxon>
        <taxon>Oppioidea</taxon>
        <taxon>Oppiidae</taxon>
        <taxon>Medioppia</taxon>
    </lineage>
</organism>
<gene>
    <name evidence="9" type="ORF">OSB1V03_LOCUS12404</name>
</gene>
<dbReference type="GO" id="GO:0045944">
    <property type="term" value="P:positive regulation of transcription by RNA polymerase II"/>
    <property type="evidence" value="ECO:0007669"/>
    <property type="project" value="UniProtKB-ARBA"/>
</dbReference>
<feature type="domain" description="C2H2-type" evidence="8">
    <location>
        <begin position="909"/>
        <end position="938"/>
    </location>
</feature>
<dbReference type="PANTHER" id="PTHR19818:SF139">
    <property type="entry name" value="PAIR-RULE PROTEIN ODD-PAIRED"/>
    <property type="match status" value="1"/>
</dbReference>
<evidence type="ECO:0000256" key="6">
    <source>
        <dbReference type="SAM" id="MobiDB-lite"/>
    </source>
</evidence>
<dbReference type="PROSITE" id="PS50114">
    <property type="entry name" value="GATA_ZN_FINGER_2"/>
    <property type="match status" value="1"/>
</dbReference>
<feature type="domain" description="C2H2-type" evidence="8">
    <location>
        <begin position="846"/>
        <end position="876"/>
    </location>
</feature>
<feature type="compositionally biased region" description="Polar residues" evidence="6">
    <location>
        <begin position="228"/>
        <end position="245"/>
    </location>
</feature>
<dbReference type="PROSITE" id="PS50157">
    <property type="entry name" value="ZINC_FINGER_C2H2_2"/>
    <property type="match status" value="8"/>
</dbReference>
<feature type="domain" description="C2H2-type" evidence="8">
    <location>
        <begin position="787"/>
        <end position="815"/>
    </location>
</feature>
<evidence type="ECO:0000256" key="5">
    <source>
        <dbReference type="PROSITE-ProRule" id="PRU00042"/>
    </source>
</evidence>
<feature type="non-terminal residue" evidence="9">
    <location>
        <position position="1"/>
    </location>
</feature>
<feature type="compositionally biased region" description="Basic and acidic residues" evidence="6">
    <location>
        <begin position="213"/>
        <end position="226"/>
    </location>
</feature>